<organism evidence="3 4">
    <name type="scientific">Ustilago trichophora</name>
    <dbReference type="NCBI Taxonomy" id="86804"/>
    <lineage>
        <taxon>Eukaryota</taxon>
        <taxon>Fungi</taxon>
        <taxon>Dikarya</taxon>
        <taxon>Basidiomycota</taxon>
        <taxon>Ustilaginomycotina</taxon>
        <taxon>Ustilaginomycetes</taxon>
        <taxon>Ustilaginales</taxon>
        <taxon>Ustilaginaceae</taxon>
        <taxon>Ustilago</taxon>
    </lineage>
</organism>
<proteinExistence type="predicted"/>
<feature type="region of interest" description="Disordered" evidence="1">
    <location>
        <begin position="171"/>
        <end position="193"/>
    </location>
</feature>
<feature type="signal peptide" evidence="2">
    <location>
        <begin position="1"/>
        <end position="19"/>
    </location>
</feature>
<dbReference type="EMBL" id="OOIN01000047">
    <property type="protein sequence ID" value="SPO32452.1"/>
    <property type="molecule type" value="Genomic_DNA"/>
</dbReference>
<dbReference type="AlphaFoldDB" id="A0A5C3EPT6"/>
<gene>
    <name evidence="3" type="ORF">UTRI_04196</name>
</gene>
<name>A0A5C3EPT6_9BASI</name>
<keyword evidence="4" id="KW-1185">Reference proteome</keyword>
<feature type="region of interest" description="Disordered" evidence="1">
    <location>
        <begin position="66"/>
        <end position="133"/>
    </location>
</feature>
<evidence type="ECO:0000256" key="2">
    <source>
        <dbReference type="SAM" id="SignalP"/>
    </source>
</evidence>
<feature type="region of interest" description="Disordered" evidence="1">
    <location>
        <begin position="211"/>
        <end position="251"/>
    </location>
</feature>
<feature type="compositionally biased region" description="Polar residues" evidence="1">
    <location>
        <begin position="88"/>
        <end position="133"/>
    </location>
</feature>
<evidence type="ECO:0000256" key="1">
    <source>
        <dbReference type="SAM" id="MobiDB-lite"/>
    </source>
</evidence>
<accession>A0A5C3EPT6</accession>
<reference evidence="3 4" key="1">
    <citation type="submission" date="2018-03" db="EMBL/GenBank/DDBJ databases">
        <authorList>
            <person name="Guldener U."/>
        </authorList>
    </citation>
    <scope>NUCLEOTIDE SEQUENCE [LARGE SCALE GENOMIC DNA]</scope>
    <source>
        <strain evidence="3 4">NBRC100155</strain>
    </source>
</reference>
<evidence type="ECO:0000313" key="3">
    <source>
        <dbReference type="EMBL" id="SPO32452.1"/>
    </source>
</evidence>
<protein>
    <submittedName>
        <fullName evidence="3">Uncharacterized protein</fullName>
    </submittedName>
</protein>
<evidence type="ECO:0000313" key="4">
    <source>
        <dbReference type="Proteomes" id="UP000324022"/>
    </source>
</evidence>
<keyword evidence="2" id="KW-0732">Signal</keyword>
<dbReference type="Proteomes" id="UP000324022">
    <property type="component" value="Unassembled WGS sequence"/>
</dbReference>
<feature type="chain" id="PRO_5023109794" evidence="2">
    <location>
        <begin position="20"/>
        <end position="581"/>
    </location>
</feature>
<sequence length="581" mass="65313">MTLYVILLSCLLLVQATFALYSPVRSPVDEVLNHLEPLDDFIGYFDHHSPSRGGASSSNHYTFPDRLLEGSRFSPGPSHQWPDPQTHHWPNTHVQPSQYANPQHWQGTHSQEWSYPQSSFSHAPNNALPNQDHASFLTPQHAEYPSTLAGYPHNEASQPGLQNWNLHASQDTSLPERSAHVAQSHVDLHQGNELEAENPWDMYIRMLEGEHPSGASTASKSASDEAEEMSTSATPGFPERQQQHMSSDASSSIHFPMNQVESVDPVSVSGEPIRIIYQEDEGATKLIKSLKDTRVGGDKLRLGKPKRIPNPEVFLANSVRYFGTGRTAIKLMLGDRSFLLTFMDQIQTSFVGMQGRSVFVWELQRHGSGAFLVSRGMYPMRREIWSSISQSSSNPAYQIELKTGSNQLIFMAKPVDKTLLMRPTRKRLDANRPYNLYDPAASEDFWYSSVEYSPKQGLASPLLETLRKSVPEAKLGEEIHLNTPQDESVFAKALQAGLYRRANLMQIELDGKPYLITHHKLQFGIKALPASYVTIWRQGKEGDEHALVIVAIFPLAQHHFQQWKLAAQPAATRIFPQSRTH</sequence>